<feature type="transmembrane region" description="Helical" evidence="4">
    <location>
        <begin position="329"/>
        <end position="349"/>
    </location>
</feature>
<dbReference type="SUPFAM" id="SSF48452">
    <property type="entry name" value="TPR-like"/>
    <property type="match status" value="2"/>
</dbReference>
<dbReference type="InterPro" id="IPR011990">
    <property type="entry name" value="TPR-like_helical_dom_sf"/>
</dbReference>
<evidence type="ECO:0000256" key="5">
    <source>
        <dbReference type="SAM" id="SignalP"/>
    </source>
</evidence>
<dbReference type="CDD" id="cd16917">
    <property type="entry name" value="HATPase_UhpB-NarQ-NarX-like"/>
    <property type="match status" value="1"/>
</dbReference>
<keyword evidence="5" id="KW-0732">Signal</keyword>
<dbReference type="InterPro" id="IPR005467">
    <property type="entry name" value="His_kinase_dom"/>
</dbReference>
<dbReference type="Gene3D" id="1.25.40.10">
    <property type="entry name" value="Tetratricopeptide repeat domain"/>
    <property type="match status" value="2"/>
</dbReference>
<dbReference type="Gene3D" id="3.30.565.10">
    <property type="entry name" value="Histidine kinase-like ATPase, C-terminal domain"/>
    <property type="match status" value="1"/>
</dbReference>
<dbReference type="PANTHER" id="PTHR24421">
    <property type="entry name" value="NITRATE/NITRITE SENSOR PROTEIN NARX-RELATED"/>
    <property type="match status" value="1"/>
</dbReference>
<evidence type="ECO:0000256" key="1">
    <source>
        <dbReference type="ARBA" id="ARBA00022679"/>
    </source>
</evidence>
<evidence type="ECO:0000256" key="3">
    <source>
        <dbReference type="ARBA" id="ARBA00023012"/>
    </source>
</evidence>
<dbReference type="Pfam" id="PF07730">
    <property type="entry name" value="HisKA_3"/>
    <property type="match status" value="1"/>
</dbReference>
<evidence type="ECO:0000313" key="7">
    <source>
        <dbReference type="EMBL" id="MFC3810993.1"/>
    </source>
</evidence>
<dbReference type="Gene3D" id="1.20.5.1930">
    <property type="match status" value="1"/>
</dbReference>
<dbReference type="PANTHER" id="PTHR24421:SF55">
    <property type="entry name" value="SENSOR HISTIDINE KINASE YDFH"/>
    <property type="match status" value="1"/>
</dbReference>
<keyword evidence="8" id="KW-1185">Reference proteome</keyword>
<reference evidence="8" key="1">
    <citation type="journal article" date="2019" name="Int. J. Syst. Evol. Microbiol.">
        <title>The Global Catalogue of Microorganisms (GCM) 10K type strain sequencing project: providing services to taxonomists for standard genome sequencing and annotation.</title>
        <authorList>
            <consortium name="The Broad Institute Genomics Platform"/>
            <consortium name="The Broad Institute Genome Sequencing Center for Infectious Disease"/>
            <person name="Wu L."/>
            <person name="Ma J."/>
        </authorList>
    </citation>
    <scope>NUCLEOTIDE SEQUENCE [LARGE SCALE GENOMIC DNA]</scope>
    <source>
        <strain evidence="8">CECT 7956</strain>
    </source>
</reference>
<dbReference type="InterPro" id="IPR050482">
    <property type="entry name" value="Sensor_HK_TwoCompSys"/>
</dbReference>
<evidence type="ECO:0000259" key="6">
    <source>
        <dbReference type="PROSITE" id="PS50109"/>
    </source>
</evidence>
<dbReference type="InterPro" id="IPR011712">
    <property type="entry name" value="Sig_transdc_His_kin_sub3_dim/P"/>
</dbReference>
<proteinExistence type="predicted"/>
<evidence type="ECO:0000256" key="4">
    <source>
        <dbReference type="SAM" id="Phobius"/>
    </source>
</evidence>
<evidence type="ECO:0000313" key="8">
    <source>
        <dbReference type="Proteomes" id="UP001595616"/>
    </source>
</evidence>
<dbReference type="PROSITE" id="PS50109">
    <property type="entry name" value="HIS_KIN"/>
    <property type="match status" value="1"/>
</dbReference>
<name>A0ABV7YUG4_9BACT</name>
<dbReference type="RefSeq" id="WP_379837598.1">
    <property type="nucleotide sequence ID" value="NZ_JBHRYQ010000001.1"/>
</dbReference>
<dbReference type="InterPro" id="IPR019734">
    <property type="entry name" value="TPR_rpt"/>
</dbReference>
<keyword evidence="3" id="KW-0902">Two-component regulatory system</keyword>
<feature type="signal peptide" evidence="5">
    <location>
        <begin position="1"/>
        <end position="17"/>
    </location>
</feature>
<comment type="caution">
    <text evidence="7">The sequence shown here is derived from an EMBL/GenBank/DDBJ whole genome shotgun (WGS) entry which is preliminary data.</text>
</comment>
<protein>
    <submittedName>
        <fullName evidence="7">Tetratricopeptide repeat protein</fullName>
    </submittedName>
</protein>
<dbReference type="InterPro" id="IPR003594">
    <property type="entry name" value="HATPase_dom"/>
</dbReference>
<dbReference type="Pfam" id="PF02518">
    <property type="entry name" value="HATPase_c"/>
    <property type="match status" value="1"/>
</dbReference>
<dbReference type="Pfam" id="PF13424">
    <property type="entry name" value="TPR_12"/>
    <property type="match status" value="1"/>
</dbReference>
<dbReference type="InterPro" id="IPR036890">
    <property type="entry name" value="HATPase_C_sf"/>
</dbReference>
<dbReference type="Proteomes" id="UP001595616">
    <property type="component" value="Unassembled WGS sequence"/>
</dbReference>
<keyword evidence="4" id="KW-0812">Transmembrane</keyword>
<dbReference type="SMART" id="SM00028">
    <property type="entry name" value="TPR"/>
    <property type="match status" value="3"/>
</dbReference>
<feature type="domain" description="Histidine kinase" evidence="6">
    <location>
        <begin position="377"/>
        <end position="562"/>
    </location>
</feature>
<dbReference type="EMBL" id="JBHRYQ010000001">
    <property type="protein sequence ID" value="MFC3810993.1"/>
    <property type="molecule type" value="Genomic_DNA"/>
</dbReference>
<keyword evidence="1" id="KW-0808">Transferase</keyword>
<keyword evidence="4" id="KW-1133">Transmembrane helix</keyword>
<keyword evidence="2" id="KW-0418">Kinase</keyword>
<keyword evidence="4" id="KW-0472">Membrane</keyword>
<gene>
    <name evidence="7" type="ORF">ACFOOI_10035</name>
</gene>
<organism evidence="7 8">
    <name type="scientific">Lacihabitans lacunae</name>
    <dbReference type="NCBI Taxonomy" id="1028214"/>
    <lineage>
        <taxon>Bacteria</taxon>
        <taxon>Pseudomonadati</taxon>
        <taxon>Bacteroidota</taxon>
        <taxon>Cytophagia</taxon>
        <taxon>Cytophagales</taxon>
        <taxon>Leadbetterellaceae</taxon>
        <taxon>Lacihabitans</taxon>
    </lineage>
</organism>
<feature type="chain" id="PRO_5046359286" evidence="5">
    <location>
        <begin position="18"/>
        <end position="566"/>
    </location>
</feature>
<sequence length="566" mass="64260">MKYLLPILLLFSINVFGQNAQKEFNKKLNEFEFTSIAKLDSAFKDFQKKGYDNDSKWAAEANYIFGKRYFSKSVLDKSMALLLKASDQLKKHKMNRELADTYHFLGLNASKTNQKVKAVAYFNTCEDLAIAVKDTFNMINALHGLGKILQNDSAFTEAEKNFRTALTLGLKSKDSLSTSYSYDFLSQLMGQTDRPQLALENQLRAMQIREKLGDKYALAISINNVGESYRLLNKDKEAEQYFLKALALSKTIGFRDLESYIYTILIDFAKKRKQYDLALEYAESQRVLSDSIFSENMTKSLADVQGKYNLAEKERVLAEKELAYQNQKFLSLLGLVTLLFASGVAFYFYKRKQEQKKILEAESIAKLEKERIRIARDLHDNLGPELAQVSSKLDMLSYKQNETEDGNLAQLANNTRGAMDQLRDTIWSIRGEAITIADFAAKVREFAQKRLKDYGIEFQDICSNADVILGPSQALNLYRVCQEAINNAAKYANSKRVVLEMSCAENIQIRLKDNGGGFDVDSVPRGYGIRNMQERVEELNGVFDISSNKNGTEIKISVPLISIVKD</sequence>
<dbReference type="SUPFAM" id="SSF55874">
    <property type="entry name" value="ATPase domain of HSP90 chaperone/DNA topoisomerase II/histidine kinase"/>
    <property type="match status" value="1"/>
</dbReference>
<accession>A0ABV7YUG4</accession>
<dbReference type="SMART" id="SM00387">
    <property type="entry name" value="HATPase_c"/>
    <property type="match status" value="1"/>
</dbReference>
<evidence type="ECO:0000256" key="2">
    <source>
        <dbReference type="ARBA" id="ARBA00022777"/>
    </source>
</evidence>